<dbReference type="PANTHER" id="PTHR22911">
    <property type="entry name" value="ACYL-MALONYL CONDENSING ENZYME-RELATED"/>
    <property type="match status" value="1"/>
</dbReference>
<proteinExistence type="predicted"/>
<dbReference type="OrthoDB" id="9150437at2"/>
<keyword evidence="1" id="KW-0812">Transmembrane</keyword>
<accession>A0A318JID9</accession>
<feature type="transmembrane region" description="Helical" evidence="1">
    <location>
        <begin position="179"/>
        <end position="201"/>
    </location>
</feature>
<dbReference type="Pfam" id="PF00892">
    <property type="entry name" value="EamA"/>
    <property type="match status" value="2"/>
</dbReference>
<dbReference type="Proteomes" id="UP000247792">
    <property type="component" value="Unassembled WGS sequence"/>
</dbReference>
<feature type="transmembrane region" description="Helical" evidence="1">
    <location>
        <begin position="66"/>
        <end position="85"/>
    </location>
</feature>
<sequence>MKKTALPSLFALHIAVFLFGAAGVLGKLLAVSALLLVFGRTLFAALCLLLVLAYQRQLHFRDVSKSIVACGLLLAIHWLTFFASLNFAPVAFGLMGFASFPLFVALLEPWFFKEARKAHDAWAALFVVIGMVVMVSATSWGDGAVYALGLGILSGFSFALLAMMNRWQGAQMPPFKQACLQNGVATILLLPFVLVTGDLVGKSMQTWSGLILLGVVFTALSHGLFMFSLSKLSTSFASIMTSLEPVYGMLLAYLLLQETPGMHELSGAFIILAATAYASYQHQQH</sequence>
<evidence type="ECO:0000256" key="1">
    <source>
        <dbReference type="SAM" id="Phobius"/>
    </source>
</evidence>
<dbReference type="InterPro" id="IPR000620">
    <property type="entry name" value="EamA_dom"/>
</dbReference>
<feature type="transmembrane region" description="Helical" evidence="1">
    <location>
        <begin position="91"/>
        <end position="112"/>
    </location>
</feature>
<gene>
    <name evidence="3" type="ORF">DFR42_101765</name>
</gene>
<protein>
    <submittedName>
        <fullName evidence="3">Threonine/homoserine efflux transporter RhtA</fullName>
    </submittedName>
</protein>
<dbReference type="EMBL" id="QJKB01000001">
    <property type="protein sequence ID" value="PXX47189.1"/>
    <property type="molecule type" value="Genomic_DNA"/>
</dbReference>
<evidence type="ECO:0000259" key="2">
    <source>
        <dbReference type="Pfam" id="PF00892"/>
    </source>
</evidence>
<reference evidence="3 4" key="1">
    <citation type="submission" date="2018-05" db="EMBL/GenBank/DDBJ databases">
        <title>Genomic Encyclopedia of Type Strains, Phase IV (KMG-IV): sequencing the most valuable type-strain genomes for metagenomic binning, comparative biology and taxonomic classification.</title>
        <authorList>
            <person name="Goeker M."/>
        </authorList>
    </citation>
    <scope>NUCLEOTIDE SEQUENCE [LARGE SCALE GENOMIC DNA]</scope>
    <source>
        <strain evidence="3 4">DSM 19792</strain>
    </source>
</reference>
<feature type="transmembrane region" description="Helical" evidence="1">
    <location>
        <begin position="146"/>
        <end position="167"/>
    </location>
</feature>
<keyword evidence="1" id="KW-0472">Membrane</keyword>
<feature type="transmembrane region" description="Helical" evidence="1">
    <location>
        <begin position="262"/>
        <end position="280"/>
    </location>
</feature>
<evidence type="ECO:0000313" key="4">
    <source>
        <dbReference type="Proteomes" id="UP000247792"/>
    </source>
</evidence>
<dbReference type="SUPFAM" id="SSF103481">
    <property type="entry name" value="Multidrug resistance efflux transporter EmrE"/>
    <property type="match status" value="2"/>
</dbReference>
<dbReference type="AlphaFoldDB" id="A0A318JID9"/>
<keyword evidence="1" id="KW-1133">Transmembrane helix</keyword>
<feature type="transmembrane region" description="Helical" evidence="1">
    <location>
        <begin position="236"/>
        <end position="256"/>
    </location>
</feature>
<dbReference type="GO" id="GO:0016020">
    <property type="term" value="C:membrane"/>
    <property type="evidence" value="ECO:0007669"/>
    <property type="project" value="InterPro"/>
</dbReference>
<feature type="domain" description="EamA" evidence="2">
    <location>
        <begin position="148"/>
        <end position="277"/>
    </location>
</feature>
<organism evidence="3 4">
    <name type="scientific">Undibacterium pigrum</name>
    <dbReference type="NCBI Taxonomy" id="401470"/>
    <lineage>
        <taxon>Bacteria</taxon>
        <taxon>Pseudomonadati</taxon>
        <taxon>Pseudomonadota</taxon>
        <taxon>Betaproteobacteria</taxon>
        <taxon>Burkholderiales</taxon>
        <taxon>Oxalobacteraceae</taxon>
        <taxon>Undibacterium</taxon>
    </lineage>
</organism>
<keyword evidence="4" id="KW-1185">Reference proteome</keyword>
<feature type="domain" description="EamA" evidence="2">
    <location>
        <begin position="9"/>
        <end position="135"/>
    </location>
</feature>
<name>A0A318JID9_9BURK</name>
<evidence type="ECO:0000313" key="3">
    <source>
        <dbReference type="EMBL" id="PXX47189.1"/>
    </source>
</evidence>
<dbReference type="RefSeq" id="WP_110253589.1">
    <property type="nucleotide sequence ID" value="NZ_QJKB01000001.1"/>
</dbReference>
<comment type="caution">
    <text evidence="3">The sequence shown here is derived from an EMBL/GenBank/DDBJ whole genome shotgun (WGS) entry which is preliminary data.</text>
</comment>
<feature type="transmembrane region" description="Helical" evidence="1">
    <location>
        <begin position="33"/>
        <end position="54"/>
    </location>
</feature>
<dbReference type="InterPro" id="IPR037185">
    <property type="entry name" value="EmrE-like"/>
</dbReference>
<feature type="transmembrane region" description="Helical" evidence="1">
    <location>
        <begin position="121"/>
        <end position="140"/>
    </location>
</feature>
<dbReference type="Gene3D" id="1.10.3730.20">
    <property type="match status" value="1"/>
</dbReference>
<feature type="transmembrane region" description="Helical" evidence="1">
    <location>
        <begin position="207"/>
        <end position="229"/>
    </location>
</feature>